<gene>
    <name evidence="2" type="ORF">M747DRAFT_178827</name>
</gene>
<keyword evidence="1" id="KW-1133">Transmembrane helix</keyword>
<name>A0A370C5Z8_ASPNG</name>
<reference evidence="2 3" key="1">
    <citation type="submission" date="2018-07" db="EMBL/GenBank/DDBJ databases">
        <title>Section-level genome sequencing of Aspergillus section Nigri to investigate inter- and intra-species variation.</title>
        <authorList>
            <consortium name="DOE Joint Genome Institute"/>
            <person name="Vesth T.C."/>
            <person name="Nybo J.L."/>
            <person name="Theobald S."/>
            <person name="Frisvad J.C."/>
            <person name="Larsen T.O."/>
            <person name="Nielsen K.F."/>
            <person name="Hoof J.B."/>
            <person name="Brandl J."/>
            <person name="Salamov A."/>
            <person name="Riley R."/>
            <person name="Gladden J.M."/>
            <person name="Phatale P."/>
            <person name="Nielsen M.T."/>
            <person name="Lyhne E.K."/>
            <person name="Kogle M.E."/>
            <person name="Strasser K."/>
            <person name="McDonnell E."/>
            <person name="Barry K."/>
            <person name="Clum A."/>
            <person name="Chen C."/>
            <person name="Nolan M."/>
            <person name="Sandor L."/>
            <person name="Kuo A."/>
            <person name="Lipzen A."/>
            <person name="Hainaut M."/>
            <person name="Drula E."/>
            <person name="Tsang A."/>
            <person name="Magnuson J.K."/>
            <person name="Henrissat B."/>
            <person name="Wiebenga A."/>
            <person name="Simmons B.A."/>
            <person name="Makela M.R."/>
            <person name="De vries R.P."/>
            <person name="Grigoriev I.V."/>
            <person name="Mortensen U.H."/>
            <person name="Baker S.E."/>
            <person name="Andersen M.R."/>
        </authorList>
    </citation>
    <scope>NUCLEOTIDE SEQUENCE [LARGE SCALE GENOMIC DNA]</scope>
    <source>
        <strain evidence="2 3">ATCC 13496</strain>
    </source>
</reference>
<evidence type="ECO:0000256" key="1">
    <source>
        <dbReference type="SAM" id="Phobius"/>
    </source>
</evidence>
<keyword evidence="1" id="KW-0812">Transmembrane</keyword>
<evidence type="ECO:0000313" key="2">
    <source>
        <dbReference type="EMBL" id="RDH22431.1"/>
    </source>
</evidence>
<keyword evidence="1" id="KW-0472">Membrane</keyword>
<organism evidence="2 3">
    <name type="scientific">Aspergillus niger ATCC 13496</name>
    <dbReference type="NCBI Taxonomy" id="1353008"/>
    <lineage>
        <taxon>Eukaryota</taxon>
        <taxon>Fungi</taxon>
        <taxon>Dikarya</taxon>
        <taxon>Ascomycota</taxon>
        <taxon>Pezizomycotina</taxon>
        <taxon>Eurotiomycetes</taxon>
        <taxon>Eurotiomycetidae</taxon>
        <taxon>Eurotiales</taxon>
        <taxon>Aspergillaceae</taxon>
        <taxon>Aspergillus</taxon>
        <taxon>Aspergillus subgen. Circumdati</taxon>
    </lineage>
</organism>
<evidence type="ECO:0000313" key="3">
    <source>
        <dbReference type="Proteomes" id="UP000253845"/>
    </source>
</evidence>
<accession>A0A370C5Z8</accession>
<dbReference type="Proteomes" id="UP000253845">
    <property type="component" value="Unassembled WGS sequence"/>
</dbReference>
<feature type="transmembrane region" description="Helical" evidence="1">
    <location>
        <begin position="139"/>
        <end position="160"/>
    </location>
</feature>
<proteinExistence type="predicted"/>
<feature type="transmembrane region" description="Helical" evidence="1">
    <location>
        <begin position="65"/>
        <end position="91"/>
    </location>
</feature>
<dbReference type="VEuPathDB" id="FungiDB:M747DRAFT_178827"/>
<dbReference type="EMBL" id="KZ851907">
    <property type="protein sequence ID" value="RDH22431.1"/>
    <property type="molecule type" value="Genomic_DNA"/>
</dbReference>
<dbReference type="AlphaFoldDB" id="A0A370C5Z8"/>
<protein>
    <recommendedName>
        <fullName evidence="4">Transmembrane protein</fullName>
    </recommendedName>
</protein>
<evidence type="ECO:0008006" key="4">
    <source>
        <dbReference type="Google" id="ProtNLM"/>
    </source>
</evidence>
<sequence>MLSDLMHCWEFNRSSIIPWKGGFIDFIYPGGLALFHSRPPFFPVFFFARQLHSAGRVGARSSRLVYMWVCFLFNHRNGILVIYILLMGYWVDCPEGTDGERRERKRETASCLDLTVQNRRQQERAHTAGNHSTVDAGGAGWISFSFSRPVILLFFFSLFLSSPSSLSIPSLSGSHTSVYHFLCHVMCAL</sequence>